<dbReference type="RefSeq" id="WP_130391361.1">
    <property type="nucleotide sequence ID" value="NZ_SGXM01000002.1"/>
</dbReference>
<evidence type="ECO:0008006" key="6">
    <source>
        <dbReference type="Google" id="ProtNLM"/>
    </source>
</evidence>
<evidence type="ECO:0000259" key="3">
    <source>
        <dbReference type="Pfam" id="PF06863"/>
    </source>
</evidence>
<keyword evidence="5" id="KW-1185">Reference proteome</keyword>
<sequence>MKCLSKRLSVSLAAAAVIVVIPASQAADWPDPLLEAAGTPENVAKGNEYDAYQLGLSAYVWGYPLVRMERVSRDYIDVPHPKPSTSYRAPLNQVGWARDLATPSALDMPTANNDTTYLSAVVDLSREPYILSVPDTGGRYYVVDTFNMWQELEHYIGRRVTGTKAGRFALVGPGWNGKLPAGVKRLDIKTSKVWLWGRMRVSPGEDMKKLHALQDAFDLRPLSAVGKKDWKAPAASLAPLPDIGTDPLGFYKHLGAALKDNPIRVEDKALAEQFARIGLTEKGFDPSKLNESQRKGLTRAINDAPMIPVSAIAQASEVRQGWNYVRGLDSFGYDYPLRAVVAGPYLGGQGEKEAVYPIRYTDESGQPLDGANDYVVRFTGDPPNDAFWSLTIYDAKTKMLIENPINRYKFGSDTPGIRKNADGSFSVTVSPRRPAEGGNWLPSPSGGFYAILRIYQPKDAVISGAWKLPQFERTGK</sequence>
<dbReference type="InterPro" id="IPR037050">
    <property type="entry name" value="DUF1254_sf"/>
</dbReference>
<feature type="chain" id="PRO_5020744902" description="DUF1254 domain-containing protein" evidence="1">
    <location>
        <begin position="27"/>
        <end position="476"/>
    </location>
</feature>
<dbReference type="PANTHER" id="PTHR36509:SF2">
    <property type="entry name" value="BLL3101 PROTEIN"/>
    <property type="match status" value="1"/>
</dbReference>
<evidence type="ECO:0000259" key="2">
    <source>
        <dbReference type="Pfam" id="PF06742"/>
    </source>
</evidence>
<feature type="signal peptide" evidence="1">
    <location>
        <begin position="1"/>
        <end position="26"/>
    </location>
</feature>
<name>A0A4Q7S1C6_9BURK</name>
<protein>
    <recommendedName>
        <fullName evidence="6">DUF1254 domain-containing protein</fullName>
    </recommendedName>
</protein>
<dbReference type="SUPFAM" id="SSF160935">
    <property type="entry name" value="VPA0735-like"/>
    <property type="match status" value="1"/>
</dbReference>
<feature type="domain" description="DUF1214" evidence="2">
    <location>
        <begin position="353"/>
        <end position="458"/>
    </location>
</feature>
<gene>
    <name evidence="4" type="ORF">EV147_2355</name>
</gene>
<dbReference type="Pfam" id="PF06742">
    <property type="entry name" value="DUF1214"/>
    <property type="match status" value="1"/>
</dbReference>
<dbReference type="AlphaFoldDB" id="A0A4Q7S1C6"/>
<accession>A0A4Q7S1C6</accession>
<dbReference type="Gene3D" id="2.60.120.600">
    <property type="entry name" value="Domain of unknown function DUF1214, C-terminal domain"/>
    <property type="match status" value="1"/>
</dbReference>
<evidence type="ECO:0000313" key="4">
    <source>
        <dbReference type="EMBL" id="RZT39160.1"/>
    </source>
</evidence>
<dbReference type="Proteomes" id="UP000291078">
    <property type="component" value="Unassembled WGS sequence"/>
</dbReference>
<dbReference type="InterPro" id="IPR037049">
    <property type="entry name" value="DUF1214_C_sf"/>
</dbReference>
<keyword evidence="1" id="KW-0732">Signal</keyword>
<dbReference type="Pfam" id="PF06863">
    <property type="entry name" value="DUF1254"/>
    <property type="match status" value="1"/>
</dbReference>
<organism evidence="4 5">
    <name type="scientific">Cupriavidus agavae</name>
    <dbReference type="NCBI Taxonomy" id="1001822"/>
    <lineage>
        <taxon>Bacteria</taxon>
        <taxon>Pseudomonadati</taxon>
        <taxon>Pseudomonadota</taxon>
        <taxon>Betaproteobacteria</taxon>
        <taxon>Burkholderiales</taxon>
        <taxon>Burkholderiaceae</taxon>
        <taxon>Cupriavidus</taxon>
    </lineage>
</organism>
<comment type="caution">
    <text evidence="4">The sequence shown here is derived from an EMBL/GenBank/DDBJ whole genome shotgun (WGS) entry which is preliminary data.</text>
</comment>
<dbReference type="PANTHER" id="PTHR36509">
    <property type="entry name" value="BLL3101 PROTEIN"/>
    <property type="match status" value="1"/>
</dbReference>
<dbReference type="OrthoDB" id="104565at2"/>
<dbReference type="InterPro" id="IPR010679">
    <property type="entry name" value="DUF1254"/>
</dbReference>
<dbReference type="Gene3D" id="2.60.40.1610">
    <property type="entry name" value="Domain of unknown function DUF1254"/>
    <property type="match status" value="1"/>
</dbReference>
<evidence type="ECO:0000256" key="1">
    <source>
        <dbReference type="SAM" id="SignalP"/>
    </source>
</evidence>
<feature type="domain" description="DUF1254" evidence="3">
    <location>
        <begin position="92"/>
        <end position="221"/>
    </location>
</feature>
<proteinExistence type="predicted"/>
<dbReference type="InterPro" id="IPR010621">
    <property type="entry name" value="DUF1214"/>
</dbReference>
<reference evidence="4 5" key="1">
    <citation type="journal article" date="2015" name="Stand. Genomic Sci.">
        <title>Genomic Encyclopedia of Bacterial and Archaeal Type Strains, Phase III: the genomes of soil and plant-associated and newly described type strains.</title>
        <authorList>
            <person name="Whitman W.B."/>
            <person name="Woyke T."/>
            <person name="Klenk H.P."/>
            <person name="Zhou Y."/>
            <person name="Lilburn T.G."/>
            <person name="Beck B.J."/>
            <person name="De Vos P."/>
            <person name="Vandamme P."/>
            <person name="Eisen J.A."/>
            <person name="Garrity G."/>
            <person name="Hugenholtz P."/>
            <person name="Kyrpides N.C."/>
        </authorList>
    </citation>
    <scope>NUCLEOTIDE SEQUENCE [LARGE SCALE GENOMIC DNA]</scope>
    <source>
        <strain evidence="4 5">ASC-9842</strain>
    </source>
</reference>
<evidence type="ECO:0000313" key="5">
    <source>
        <dbReference type="Proteomes" id="UP000291078"/>
    </source>
</evidence>
<dbReference type="EMBL" id="SGXM01000002">
    <property type="protein sequence ID" value="RZT39160.1"/>
    <property type="molecule type" value="Genomic_DNA"/>
</dbReference>